<name>B8CYW4_HALOH</name>
<evidence type="ECO:0000313" key="3">
    <source>
        <dbReference type="Proteomes" id="UP000000719"/>
    </source>
</evidence>
<dbReference type="eggNOG" id="ENOG5030IW1">
    <property type="taxonomic scope" value="Bacteria"/>
</dbReference>
<sequence length="357" mass="38264">MKKIAVMITALMLMLFITVPAGASNLTAKSFAMGGAFTGVADDISAVLYNPAGLSQSGLVGIYVNGGTYASDFGKIADLLEVSEAINNDDVVEVYKKFPDGAYFGGQAFVGGNFRTFGVSINTDSYIQSTQSGTTANLSNTTTTEGIVTFSNELLEPPLNLGALYYGVNLKFNRTSKISYDVDNINVYEKMGSGTGYGLDIGVLAKVTDFVKVGAQVRNLVATEYEVTGDITEYTYTSESWESNPAGSFSEKVKPGRTMRVGAAVHIPVVNATVAADIENFPLLTEDENAEQIIHLGFEKNLFFNALSLRAGTFEKDNTKYYTGGIGLNFTAFHLDLGLGKTDEDTYTALLSGNIKF</sequence>
<keyword evidence="1" id="KW-0732">Signal</keyword>
<feature type="signal peptide" evidence="1">
    <location>
        <begin position="1"/>
        <end position="23"/>
    </location>
</feature>
<evidence type="ECO:0008006" key="4">
    <source>
        <dbReference type="Google" id="ProtNLM"/>
    </source>
</evidence>
<reference evidence="2 3" key="1">
    <citation type="journal article" date="2009" name="PLoS ONE">
        <title>Genome analysis of the anaerobic thermohalophilic bacterium Halothermothrix orenii.</title>
        <authorList>
            <person name="Mavromatis K."/>
            <person name="Ivanova N."/>
            <person name="Anderson I."/>
            <person name="Lykidis A."/>
            <person name="Hooper S.D."/>
            <person name="Sun H."/>
            <person name="Kunin V."/>
            <person name="Lapidus A."/>
            <person name="Hugenholtz P."/>
            <person name="Patel B."/>
            <person name="Kyrpides N.C."/>
        </authorList>
    </citation>
    <scope>NUCLEOTIDE SEQUENCE [LARGE SCALE GENOMIC DNA]</scope>
    <source>
        <strain evidence="3">H 168 / OCM 544 / DSM 9562</strain>
    </source>
</reference>
<dbReference type="Gene3D" id="2.40.160.60">
    <property type="entry name" value="Outer membrane protein transport protein (OMPP1/FadL/TodX)"/>
    <property type="match status" value="1"/>
</dbReference>
<evidence type="ECO:0000256" key="1">
    <source>
        <dbReference type="SAM" id="SignalP"/>
    </source>
</evidence>
<feature type="chain" id="PRO_5002870084" description="Membrane protein involved in aromatic hydrocarbon degradation" evidence="1">
    <location>
        <begin position="24"/>
        <end position="357"/>
    </location>
</feature>
<dbReference type="Proteomes" id="UP000000719">
    <property type="component" value="Chromosome"/>
</dbReference>
<keyword evidence="3" id="KW-1185">Reference proteome</keyword>
<gene>
    <name evidence="2" type="ordered locus">Hore_17340</name>
</gene>
<dbReference type="OrthoDB" id="2111548at2"/>
<accession>B8CYW4</accession>
<dbReference type="KEGG" id="hor:Hore_17340"/>
<protein>
    <recommendedName>
        <fullName evidence="4">Membrane protein involved in aromatic hydrocarbon degradation</fullName>
    </recommendedName>
</protein>
<dbReference type="STRING" id="373903.Hore_17340"/>
<evidence type="ECO:0000313" key="2">
    <source>
        <dbReference type="EMBL" id="ACL70483.1"/>
    </source>
</evidence>
<proteinExistence type="predicted"/>
<dbReference type="HOGENOM" id="CLU_760235_0_0_9"/>
<dbReference type="AlphaFoldDB" id="B8CYW4"/>
<dbReference type="RefSeq" id="WP_015923453.1">
    <property type="nucleotide sequence ID" value="NC_011899.1"/>
</dbReference>
<dbReference type="EMBL" id="CP001098">
    <property type="protein sequence ID" value="ACL70483.1"/>
    <property type="molecule type" value="Genomic_DNA"/>
</dbReference>
<organism evidence="2 3">
    <name type="scientific">Halothermothrix orenii (strain H 168 / OCM 544 / DSM 9562)</name>
    <dbReference type="NCBI Taxonomy" id="373903"/>
    <lineage>
        <taxon>Bacteria</taxon>
        <taxon>Bacillati</taxon>
        <taxon>Bacillota</taxon>
        <taxon>Clostridia</taxon>
        <taxon>Halanaerobiales</taxon>
        <taxon>Halothermotrichaceae</taxon>
        <taxon>Halothermothrix</taxon>
    </lineage>
</organism>